<dbReference type="RefSeq" id="WP_157300437.1">
    <property type="nucleotide sequence ID" value="NZ_BAAAZB010000006.1"/>
</dbReference>
<gene>
    <name evidence="2" type="ORF">GO495_14600</name>
</gene>
<proteinExistence type="predicted"/>
<dbReference type="EMBL" id="WRXO01000003">
    <property type="protein sequence ID" value="MVT41817.1"/>
    <property type="molecule type" value="Genomic_DNA"/>
</dbReference>
<comment type="caution">
    <text evidence="2">The sequence shown here is derived from an EMBL/GenBank/DDBJ whole genome shotgun (WGS) entry which is preliminary data.</text>
</comment>
<name>A0A6N8J9B1_9BACT</name>
<dbReference type="PROSITE" id="PS51186">
    <property type="entry name" value="GNAT"/>
    <property type="match status" value="1"/>
</dbReference>
<organism evidence="2 3">
    <name type="scientific">Chitinophaga oryziterrae</name>
    <dbReference type="NCBI Taxonomy" id="1031224"/>
    <lineage>
        <taxon>Bacteria</taxon>
        <taxon>Pseudomonadati</taxon>
        <taxon>Bacteroidota</taxon>
        <taxon>Chitinophagia</taxon>
        <taxon>Chitinophagales</taxon>
        <taxon>Chitinophagaceae</taxon>
        <taxon>Chitinophaga</taxon>
    </lineage>
</organism>
<dbReference type="InterPro" id="IPR000182">
    <property type="entry name" value="GNAT_dom"/>
</dbReference>
<dbReference type="Pfam" id="PF08445">
    <property type="entry name" value="FR47"/>
    <property type="match status" value="1"/>
</dbReference>
<keyword evidence="3" id="KW-1185">Reference proteome</keyword>
<dbReference type="SUPFAM" id="SSF55729">
    <property type="entry name" value="Acyl-CoA N-acyltransferases (Nat)"/>
    <property type="match status" value="1"/>
</dbReference>
<reference evidence="2 3" key="1">
    <citation type="submission" date="2019-12" db="EMBL/GenBank/DDBJ databases">
        <title>The draft genomic sequence of strain Chitinophaga oryziterrae JCM 16595.</title>
        <authorList>
            <person name="Zhang X."/>
        </authorList>
    </citation>
    <scope>NUCLEOTIDE SEQUENCE [LARGE SCALE GENOMIC DNA]</scope>
    <source>
        <strain evidence="2 3">JCM 16595</strain>
    </source>
</reference>
<dbReference type="CDD" id="cd04301">
    <property type="entry name" value="NAT_SF"/>
    <property type="match status" value="1"/>
</dbReference>
<accession>A0A6N8J9B1</accession>
<dbReference type="Proteomes" id="UP000468388">
    <property type="component" value="Unassembled WGS sequence"/>
</dbReference>
<dbReference type="OrthoDB" id="9797456at2"/>
<evidence type="ECO:0000313" key="2">
    <source>
        <dbReference type="EMBL" id="MVT41817.1"/>
    </source>
</evidence>
<dbReference type="Gene3D" id="3.40.630.30">
    <property type="match status" value="1"/>
</dbReference>
<sequence>MNGLDNPAWSALTSIHSKFSEGTEHAKRYRADIAPFVACIDDKMAEIDPFINAGETFFMIGDLPVLPANYEIVHEIPCGQMLLTGKIPEDAPALLLDETDKTDMFNLINSVQPGLYKPDTRLMGNYYGVKLDGQLIAMAGERIKIPGYTELSAICTNPAYTGRGYAQQLIKHLCRTHVAAGIVSYLHVALSNDRAVRLYEFMGFEKRRDISFWLLKKLS</sequence>
<feature type="domain" description="N-acetyltransferase" evidence="1">
    <location>
        <begin position="81"/>
        <end position="219"/>
    </location>
</feature>
<dbReference type="AlphaFoldDB" id="A0A6N8J9B1"/>
<dbReference type="InterPro" id="IPR013653">
    <property type="entry name" value="GCN5-like_dom"/>
</dbReference>
<protein>
    <submittedName>
        <fullName evidence="2">GNAT family N-acetyltransferase</fullName>
    </submittedName>
</protein>
<dbReference type="InterPro" id="IPR016181">
    <property type="entry name" value="Acyl_CoA_acyltransferase"/>
</dbReference>
<keyword evidence="2" id="KW-0808">Transferase</keyword>
<evidence type="ECO:0000313" key="3">
    <source>
        <dbReference type="Proteomes" id="UP000468388"/>
    </source>
</evidence>
<evidence type="ECO:0000259" key="1">
    <source>
        <dbReference type="PROSITE" id="PS51186"/>
    </source>
</evidence>
<dbReference type="GO" id="GO:0016747">
    <property type="term" value="F:acyltransferase activity, transferring groups other than amino-acyl groups"/>
    <property type="evidence" value="ECO:0007669"/>
    <property type="project" value="InterPro"/>
</dbReference>